<evidence type="ECO:0000256" key="3">
    <source>
        <dbReference type="ARBA" id="ARBA00022898"/>
    </source>
</evidence>
<reference evidence="8" key="1">
    <citation type="submission" date="2015-01" db="EMBL/GenBank/DDBJ databases">
        <title>The Genome Sequence of Cladophialophora bantiana CBS 173.52.</title>
        <authorList>
            <consortium name="The Broad Institute Genomics Platform"/>
            <person name="Cuomo C."/>
            <person name="de Hoog S."/>
            <person name="Gorbushina A."/>
            <person name="Stielow B."/>
            <person name="Teixiera M."/>
            <person name="Abouelleil A."/>
            <person name="Chapman S.B."/>
            <person name="Priest M."/>
            <person name="Young S.K."/>
            <person name="Wortman J."/>
            <person name="Nusbaum C."/>
            <person name="Birren B."/>
        </authorList>
    </citation>
    <scope>NUCLEOTIDE SEQUENCE [LARGE SCALE GENOMIC DNA]</scope>
    <source>
        <strain evidence="8">CBS 173.52</strain>
    </source>
</reference>
<dbReference type="Proteomes" id="UP000053789">
    <property type="component" value="Unassembled WGS sequence"/>
</dbReference>
<dbReference type="GO" id="GO:0005737">
    <property type="term" value="C:cytoplasm"/>
    <property type="evidence" value="ECO:0007669"/>
    <property type="project" value="TreeGrafter"/>
</dbReference>
<comment type="similarity">
    <text evidence="2 6">Belongs to the group II decarboxylase family.</text>
</comment>
<dbReference type="SUPFAM" id="SSF53383">
    <property type="entry name" value="PLP-dependent transferases"/>
    <property type="match status" value="1"/>
</dbReference>
<evidence type="ECO:0000256" key="1">
    <source>
        <dbReference type="ARBA" id="ARBA00001933"/>
    </source>
</evidence>
<keyword evidence="4 6" id="KW-0456">Lyase</keyword>
<dbReference type="InterPro" id="IPR010977">
    <property type="entry name" value="Aromatic_deC"/>
</dbReference>
<sequence>MDSRTGLAEVLRTLQRIVSSPDLAVSRHLVPSDGNEPADRFPVLPRNIPTLPLPKLGQRIASSSSGDQQRRADDDDTLEGLTTHLTTTILPYLNLSSLSPSYYGFVTGGATPAALLGEFLSSIYDQNVQVHLPRETVATTLEVATLNLLVQLFRLPEAEWEIGRRGSGGGGTFTTGATASNVLGLALGREFVLRKALQRREGFSEADWSCGEHGVPELMYQAGLRKIQVLSTLPHSSIAKAASIVGIGRKNVISISSSQADPLQIDLARLREEAAKPGVVNILAISAGEVNTGRFATDSLDQMTRIRRICDEFGIWIHVDGAFGLFGRVFSPDDPGHEEFDAVIRGVDGIELADSITGDCHKLLNVPYDCGVFFTRHKTLSEDVFRNGNAAYLTGAATATTTTAALTSSTSKGNRVGDVYDAIQSPLNIGIENSRRFRALPVYATLMAYGRTGYLEMLRRQIRLARRVSGWLLREERFDLLPARSVGETEQDALAKTFIVVLFRVKDEGLMRDFVTRVNETGKIYITGTVWDGKPAARIAISNWQVDLERDAKLIEEVLDQVAGARR</sequence>
<dbReference type="InterPro" id="IPR015424">
    <property type="entry name" value="PyrdxlP-dep_Trfase"/>
</dbReference>
<accession>A0A0D2IH31</accession>
<dbReference type="GO" id="GO:0019752">
    <property type="term" value="P:carboxylic acid metabolic process"/>
    <property type="evidence" value="ECO:0007669"/>
    <property type="project" value="InterPro"/>
</dbReference>
<evidence type="ECO:0008006" key="10">
    <source>
        <dbReference type="Google" id="ProtNLM"/>
    </source>
</evidence>
<evidence type="ECO:0000256" key="7">
    <source>
        <dbReference type="SAM" id="MobiDB-lite"/>
    </source>
</evidence>
<evidence type="ECO:0000313" key="8">
    <source>
        <dbReference type="EMBL" id="KIW96019.1"/>
    </source>
</evidence>
<evidence type="ECO:0000256" key="5">
    <source>
        <dbReference type="PIRSR" id="PIRSR602129-50"/>
    </source>
</evidence>
<dbReference type="PANTHER" id="PTHR11999:SF165">
    <property type="entry name" value="DECARBOXYLASE, PUTATIVE (AFU_ORTHOLOGUE AFUA_2G04980)-RELATED"/>
    <property type="match status" value="1"/>
</dbReference>
<dbReference type="InterPro" id="IPR015422">
    <property type="entry name" value="PyrdxlP-dep_Trfase_small"/>
</dbReference>
<feature type="modified residue" description="N6-(pyridoxal phosphate)lysine" evidence="5">
    <location>
        <position position="362"/>
    </location>
</feature>
<dbReference type="Pfam" id="PF00282">
    <property type="entry name" value="Pyridoxal_deC"/>
    <property type="match status" value="1"/>
</dbReference>
<dbReference type="VEuPathDB" id="FungiDB:Z519_03085"/>
<comment type="cofactor">
    <cofactor evidence="1 5 6">
        <name>pyridoxal 5'-phosphate</name>
        <dbReference type="ChEBI" id="CHEBI:597326"/>
    </cofactor>
</comment>
<dbReference type="EMBL" id="KN846983">
    <property type="protein sequence ID" value="KIW96019.1"/>
    <property type="molecule type" value="Genomic_DNA"/>
</dbReference>
<organism evidence="8 9">
    <name type="scientific">Cladophialophora bantiana (strain ATCC 10958 / CBS 173.52 / CDC B-1940 / NIH 8579)</name>
    <name type="common">Xylohypha bantiana</name>
    <dbReference type="NCBI Taxonomy" id="1442370"/>
    <lineage>
        <taxon>Eukaryota</taxon>
        <taxon>Fungi</taxon>
        <taxon>Dikarya</taxon>
        <taxon>Ascomycota</taxon>
        <taxon>Pezizomycotina</taxon>
        <taxon>Eurotiomycetes</taxon>
        <taxon>Chaetothyriomycetidae</taxon>
        <taxon>Chaetothyriales</taxon>
        <taxon>Herpotrichiellaceae</taxon>
        <taxon>Cladophialophora</taxon>
    </lineage>
</organism>
<evidence type="ECO:0000256" key="6">
    <source>
        <dbReference type="RuleBase" id="RU000382"/>
    </source>
</evidence>
<dbReference type="AlphaFoldDB" id="A0A0D2IH31"/>
<evidence type="ECO:0000313" key="9">
    <source>
        <dbReference type="Proteomes" id="UP000053789"/>
    </source>
</evidence>
<name>A0A0D2IH31_CLAB1</name>
<dbReference type="InterPro" id="IPR015421">
    <property type="entry name" value="PyrdxlP-dep_Trfase_major"/>
</dbReference>
<dbReference type="Gene3D" id="3.40.640.10">
    <property type="entry name" value="Type I PLP-dependent aspartate aminotransferase-like (Major domain)"/>
    <property type="match status" value="1"/>
</dbReference>
<dbReference type="GeneID" id="27696013"/>
<protein>
    <recommendedName>
        <fullName evidence="10">Tyrosine decarboxylase</fullName>
    </recommendedName>
</protein>
<gene>
    <name evidence="8" type="ORF">Z519_03085</name>
</gene>
<feature type="region of interest" description="Disordered" evidence="7">
    <location>
        <begin position="52"/>
        <end position="74"/>
    </location>
</feature>
<evidence type="ECO:0000256" key="4">
    <source>
        <dbReference type="ARBA" id="ARBA00023239"/>
    </source>
</evidence>
<dbReference type="RefSeq" id="XP_016622688.1">
    <property type="nucleotide sequence ID" value="XM_016760838.1"/>
</dbReference>
<dbReference type="PANTHER" id="PTHR11999">
    <property type="entry name" value="GROUP II PYRIDOXAL-5-PHOSPHATE DECARBOXYLASE"/>
    <property type="match status" value="1"/>
</dbReference>
<dbReference type="GO" id="GO:0030170">
    <property type="term" value="F:pyridoxal phosphate binding"/>
    <property type="evidence" value="ECO:0007669"/>
    <property type="project" value="InterPro"/>
</dbReference>
<evidence type="ECO:0000256" key="2">
    <source>
        <dbReference type="ARBA" id="ARBA00009533"/>
    </source>
</evidence>
<proteinExistence type="inferred from homology"/>
<keyword evidence="3 5" id="KW-0663">Pyridoxal phosphate</keyword>
<dbReference type="InterPro" id="IPR002129">
    <property type="entry name" value="PyrdxlP-dep_de-COase"/>
</dbReference>
<dbReference type="OrthoDB" id="2161780at2759"/>
<dbReference type="Gene3D" id="3.90.1150.10">
    <property type="entry name" value="Aspartate Aminotransferase, domain 1"/>
    <property type="match status" value="1"/>
</dbReference>
<keyword evidence="9" id="KW-1185">Reference proteome</keyword>
<dbReference type="HOGENOM" id="CLU_011856_6_2_1"/>
<dbReference type="GO" id="GO:0016831">
    <property type="term" value="F:carboxy-lyase activity"/>
    <property type="evidence" value="ECO:0007669"/>
    <property type="project" value="TreeGrafter"/>
</dbReference>